<proteinExistence type="predicted"/>
<keyword evidence="5" id="KW-1185">Reference proteome</keyword>
<dbReference type="OrthoDB" id="4147595at2759"/>
<dbReference type="EMBL" id="KN847003">
    <property type="protein sequence ID" value="KIW87490.1"/>
    <property type="molecule type" value="Genomic_DNA"/>
</dbReference>
<dbReference type="GeneID" id="27704741"/>
<dbReference type="InterPro" id="IPR006073">
    <property type="entry name" value="GTP-bd"/>
</dbReference>
<dbReference type="Gene3D" id="3.40.50.300">
    <property type="entry name" value="P-loop containing nucleotide triphosphate hydrolases"/>
    <property type="match status" value="1"/>
</dbReference>
<feature type="region of interest" description="Disordered" evidence="2">
    <location>
        <begin position="425"/>
        <end position="451"/>
    </location>
</feature>
<evidence type="ECO:0000256" key="1">
    <source>
        <dbReference type="SAM" id="Coils"/>
    </source>
</evidence>
<feature type="region of interest" description="Disordered" evidence="2">
    <location>
        <begin position="79"/>
        <end position="115"/>
    </location>
</feature>
<feature type="region of interest" description="Disordered" evidence="2">
    <location>
        <begin position="1"/>
        <end position="47"/>
    </location>
</feature>
<name>A0A0D2H9E4_CLAB1</name>
<gene>
    <name evidence="4" type="ORF">Z519_11813</name>
</gene>
<evidence type="ECO:0000256" key="2">
    <source>
        <dbReference type="SAM" id="MobiDB-lite"/>
    </source>
</evidence>
<dbReference type="VEuPathDB" id="FungiDB:Z519_11813"/>
<dbReference type="HOGENOM" id="CLU_018003_1_0_1"/>
<feature type="compositionally biased region" description="Basic and acidic residues" evidence="2">
    <location>
        <begin position="25"/>
        <end position="35"/>
    </location>
</feature>
<evidence type="ECO:0000313" key="4">
    <source>
        <dbReference type="EMBL" id="KIW87490.1"/>
    </source>
</evidence>
<dbReference type="GO" id="GO:0005525">
    <property type="term" value="F:GTP binding"/>
    <property type="evidence" value="ECO:0007669"/>
    <property type="project" value="InterPro"/>
</dbReference>
<protein>
    <recommendedName>
        <fullName evidence="3">G domain-containing protein</fullName>
    </recommendedName>
</protein>
<dbReference type="AlphaFoldDB" id="A0A0D2H9E4"/>
<dbReference type="Pfam" id="PF01926">
    <property type="entry name" value="MMR_HSR1"/>
    <property type="match status" value="1"/>
</dbReference>
<evidence type="ECO:0000313" key="5">
    <source>
        <dbReference type="Proteomes" id="UP000053789"/>
    </source>
</evidence>
<sequence length="537" mass="61141">MDNKSIARQAATTAYRDSGSAQQARPREDRPRDGQRPASSHGIWVDSARVYVANRPSSLEQPKYGAEVWSDAAMMRQPTATADRQMIPSAQRKPEPPPVPSRSSKPETNARPESFVVVEDDDKPESLPDEDAFNPADPLFVIMGVTGAGKSTFLSLLSEDDVEVGHGLQSKTKNVTAHRFRCADGRKAWLVDTPGFDDTGRQNIEILEEFIVSLTKLYERGGKVSGMIYLHRITDPRMGGSALKTLEIFKLLTGASAMPIVRLVTTRWNEFDMIGPDLDKAYRLEDQLRTTDKFWATLIRNGAITHRHFGSRDSAQEVISSLLARQDPPPRLAIVMEILDEKRSLLDTAAGRFIADDHDKLRKHYENEVEKLQRERQQALLDKDHELAEALAAEEMEYQRRKETMLIAKSQLNVNLERLHDQVHERNLRGGARSSSGDESSVALRSENQLLHSERTHLEEKLVKAERKHQVEMARLQEIMVQQNQQQRAESRRAIQQMINRYEDESHELRGELHRLKKKNKQLKRRRGPSLFDILMG</sequence>
<feature type="domain" description="G" evidence="3">
    <location>
        <begin position="141"/>
        <end position="201"/>
    </location>
</feature>
<accession>A0A0D2H9E4</accession>
<dbReference type="RefSeq" id="XP_016614159.1">
    <property type="nucleotide sequence ID" value="XM_016769523.1"/>
</dbReference>
<reference evidence="4" key="1">
    <citation type="submission" date="2015-01" db="EMBL/GenBank/DDBJ databases">
        <title>The Genome Sequence of Cladophialophora bantiana CBS 173.52.</title>
        <authorList>
            <consortium name="The Broad Institute Genomics Platform"/>
            <person name="Cuomo C."/>
            <person name="de Hoog S."/>
            <person name="Gorbushina A."/>
            <person name="Stielow B."/>
            <person name="Teixiera M."/>
            <person name="Abouelleil A."/>
            <person name="Chapman S.B."/>
            <person name="Priest M."/>
            <person name="Young S.K."/>
            <person name="Wortman J."/>
            <person name="Nusbaum C."/>
            <person name="Birren B."/>
        </authorList>
    </citation>
    <scope>NUCLEOTIDE SEQUENCE [LARGE SCALE GENOMIC DNA]</scope>
    <source>
        <strain evidence="4">CBS 173.52</strain>
    </source>
</reference>
<evidence type="ECO:0000259" key="3">
    <source>
        <dbReference type="Pfam" id="PF01926"/>
    </source>
</evidence>
<organism evidence="4 5">
    <name type="scientific">Cladophialophora bantiana (strain ATCC 10958 / CBS 173.52 / CDC B-1940 / NIH 8579)</name>
    <name type="common">Xylohypha bantiana</name>
    <dbReference type="NCBI Taxonomy" id="1442370"/>
    <lineage>
        <taxon>Eukaryota</taxon>
        <taxon>Fungi</taxon>
        <taxon>Dikarya</taxon>
        <taxon>Ascomycota</taxon>
        <taxon>Pezizomycotina</taxon>
        <taxon>Eurotiomycetes</taxon>
        <taxon>Chaetothyriomycetidae</taxon>
        <taxon>Chaetothyriales</taxon>
        <taxon>Herpotrichiellaceae</taxon>
        <taxon>Cladophialophora</taxon>
    </lineage>
</organism>
<dbReference type="InterPro" id="IPR027417">
    <property type="entry name" value="P-loop_NTPase"/>
</dbReference>
<dbReference type="Proteomes" id="UP000053789">
    <property type="component" value="Unassembled WGS sequence"/>
</dbReference>
<keyword evidence="1" id="KW-0175">Coiled coil</keyword>
<dbReference type="SUPFAM" id="SSF52540">
    <property type="entry name" value="P-loop containing nucleoside triphosphate hydrolases"/>
    <property type="match status" value="1"/>
</dbReference>
<feature type="coiled-coil region" evidence="1">
    <location>
        <begin position="355"/>
        <end position="389"/>
    </location>
</feature>